<dbReference type="Pfam" id="PF02746">
    <property type="entry name" value="MR_MLE_N"/>
    <property type="match status" value="1"/>
</dbReference>
<accession>A0A3M0I839</accession>
<dbReference type="Pfam" id="PF13378">
    <property type="entry name" value="MR_MLE_C"/>
    <property type="match status" value="1"/>
</dbReference>
<dbReference type="Gene3D" id="3.30.390.10">
    <property type="entry name" value="Enolase-like, N-terminal domain"/>
    <property type="match status" value="1"/>
</dbReference>
<keyword evidence="6" id="KW-1185">Reference proteome</keyword>
<dbReference type="SMART" id="SM00922">
    <property type="entry name" value="MR_MLE"/>
    <property type="match status" value="1"/>
</dbReference>
<dbReference type="InterPro" id="IPR036849">
    <property type="entry name" value="Enolase-like_C_sf"/>
</dbReference>
<evidence type="ECO:0000313" key="6">
    <source>
        <dbReference type="Proteomes" id="UP000270471"/>
    </source>
</evidence>
<dbReference type="InterPro" id="IPR013342">
    <property type="entry name" value="Mandelate_racemase_C"/>
</dbReference>
<evidence type="ECO:0000259" key="4">
    <source>
        <dbReference type="SMART" id="SM00922"/>
    </source>
</evidence>
<comment type="caution">
    <text evidence="5">The sequence shown here is derived from an EMBL/GenBank/DDBJ whole genome shotgun (WGS) entry which is preliminary data.</text>
</comment>
<reference evidence="5 6" key="1">
    <citation type="submission" date="2017-11" db="EMBL/GenBank/DDBJ databases">
        <title>Draft genome of actinobacteria isolated from guarana (Paullinia cupana (Mart.) Ducke.</title>
        <authorList>
            <person name="Siqueira K.A."/>
            <person name="Liotti R.G."/>
            <person name="Mendes T.A.O."/>
            <person name="Soares M.A."/>
        </authorList>
    </citation>
    <scope>NUCLEOTIDE SEQUENCE [LARGE SCALE GENOMIC DNA]</scope>
    <source>
        <strain evidence="5 6">193</strain>
    </source>
</reference>
<feature type="domain" description="Mandelate racemase/muconate lactonizing enzyme C-terminal" evidence="4">
    <location>
        <begin position="204"/>
        <end position="307"/>
    </location>
</feature>
<evidence type="ECO:0000256" key="1">
    <source>
        <dbReference type="ARBA" id="ARBA00001946"/>
    </source>
</evidence>
<dbReference type="InterPro" id="IPR013341">
    <property type="entry name" value="Mandelate_racemase_N_dom"/>
</dbReference>
<keyword evidence="2" id="KW-0479">Metal-binding</keyword>
<name>A0A3M0I839_9ACTN</name>
<dbReference type="SFLD" id="SFLDS00001">
    <property type="entry name" value="Enolase"/>
    <property type="match status" value="1"/>
</dbReference>
<dbReference type="OrthoDB" id="9796450at2"/>
<sequence length="436" mass="47958">MQKLGCFCLTCQRAGRAYPLRAAAAARLVHHRQQHLATRFHVEIASVEARHVPRSMWGNFWQQQKSVRGPSPMNEFPRRGDGWSWYTWPQGVVVVRVTLADGTTGLGYSEDGIGAATLMVNAHLGRIATGLDATATEQIWEQMYRSSIVYGRKGAAIEAISAIDIAIWDAIGKSAGKPVYQLLGGPSGKTVRAYASKVQPDDDLREVRRMARDYAERGYTGVKANFPFGPADGRSGLLANLRYIEAIREELDDHIELMSDAYMGWDRPFATAMLRGLAGLGLRWVEEPLVPDDIFGHALLRDLGLVPIATGEHEFTRHGFQQLLDARAADVLQPDVHRVGGITELRRVCQMASGSGIEVIPHVYSAATLHVVLSQPNCGWTEHLTNPSYWGAGRRVDPLFLGEPEVRDGTPELPTAPGIGLTINPKALPDLADWQD</sequence>
<evidence type="ECO:0000313" key="5">
    <source>
        <dbReference type="EMBL" id="RMB84934.1"/>
    </source>
</evidence>
<comment type="cofactor">
    <cofactor evidence="1">
        <name>Mg(2+)</name>
        <dbReference type="ChEBI" id="CHEBI:18420"/>
    </cofactor>
</comment>
<gene>
    <name evidence="5" type="ORF">CTZ28_15000</name>
</gene>
<dbReference type="PANTHER" id="PTHR13794:SF58">
    <property type="entry name" value="MITOCHONDRIAL ENOLASE SUPERFAMILY MEMBER 1"/>
    <property type="match status" value="1"/>
</dbReference>
<evidence type="ECO:0000256" key="2">
    <source>
        <dbReference type="ARBA" id="ARBA00022723"/>
    </source>
</evidence>
<proteinExistence type="predicted"/>
<dbReference type="SUPFAM" id="SSF51604">
    <property type="entry name" value="Enolase C-terminal domain-like"/>
    <property type="match status" value="1"/>
</dbReference>
<organism evidence="5 6">
    <name type="scientific">Streptomyces shenzhenensis</name>
    <dbReference type="NCBI Taxonomy" id="943815"/>
    <lineage>
        <taxon>Bacteria</taxon>
        <taxon>Bacillati</taxon>
        <taxon>Actinomycetota</taxon>
        <taxon>Actinomycetes</taxon>
        <taxon>Kitasatosporales</taxon>
        <taxon>Streptomycetaceae</taxon>
        <taxon>Streptomyces</taxon>
    </lineage>
</organism>
<dbReference type="GO" id="GO:0016052">
    <property type="term" value="P:carbohydrate catabolic process"/>
    <property type="evidence" value="ECO:0007669"/>
    <property type="project" value="TreeGrafter"/>
</dbReference>
<dbReference type="SUPFAM" id="SSF54826">
    <property type="entry name" value="Enolase N-terminal domain-like"/>
    <property type="match status" value="1"/>
</dbReference>
<evidence type="ECO:0000256" key="3">
    <source>
        <dbReference type="ARBA" id="ARBA00022842"/>
    </source>
</evidence>
<dbReference type="GO" id="GO:0000287">
    <property type="term" value="F:magnesium ion binding"/>
    <property type="evidence" value="ECO:0007669"/>
    <property type="project" value="TreeGrafter"/>
</dbReference>
<dbReference type="SFLD" id="SFLDG00179">
    <property type="entry name" value="mandelate_racemase"/>
    <property type="match status" value="1"/>
</dbReference>
<dbReference type="InterPro" id="IPR029017">
    <property type="entry name" value="Enolase-like_N"/>
</dbReference>
<dbReference type="EMBL" id="PENI01000008">
    <property type="protein sequence ID" value="RMB84934.1"/>
    <property type="molecule type" value="Genomic_DNA"/>
</dbReference>
<dbReference type="AlphaFoldDB" id="A0A3M0I839"/>
<dbReference type="InterPro" id="IPR029065">
    <property type="entry name" value="Enolase_C-like"/>
</dbReference>
<protein>
    <submittedName>
        <fullName evidence="5">L-rhamnonate dehydratase</fullName>
    </submittedName>
</protein>
<keyword evidence="3" id="KW-0460">Magnesium</keyword>
<dbReference type="Gene3D" id="3.20.20.120">
    <property type="entry name" value="Enolase-like C-terminal domain"/>
    <property type="match status" value="1"/>
</dbReference>
<dbReference type="InterPro" id="IPR046945">
    <property type="entry name" value="RHMD-like"/>
</dbReference>
<dbReference type="PANTHER" id="PTHR13794">
    <property type="entry name" value="ENOLASE SUPERFAMILY, MANDELATE RACEMASE"/>
    <property type="match status" value="1"/>
</dbReference>
<dbReference type="GO" id="GO:0016836">
    <property type="term" value="F:hydro-lyase activity"/>
    <property type="evidence" value="ECO:0007669"/>
    <property type="project" value="TreeGrafter"/>
</dbReference>
<dbReference type="Proteomes" id="UP000270471">
    <property type="component" value="Unassembled WGS sequence"/>
</dbReference>